<reference evidence="1 2" key="1">
    <citation type="submission" date="2024-01" db="EMBL/GenBank/DDBJ databases">
        <title>The genomes of 5 underutilized Papilionoideae crops provide insights into root nodulation and disease resistanc.</title>
        <authorList>
            <person name="Jiang F."/>
        </authorList>
    </citation>
    <scope>NUCLEOTIDE SEQUENCE [LARGE SCALE GENOMIC DNA]</scope>
    <source>
        <strain evidence="1">DUOXIRENSHENG_FW03</strain>
        <tissue evidence="1">Leaves</tissue>
    </source>
</reference>
<dbReference type="AlphaFoldDB" id="A0AAN9SZ89"/>
<gene>
    <name evidence="1" type="ORF">VNO78_09448</name>
</gene>
<evidence type="ECO:0000313" key="2">
    <source>
        <dbReference type="Proteomes" id="UP001386955"/>
    </source>
</evidence>
<proteinExistence type="predicted"/>
<sequence>MESVTAKNSCSGSFRKEAYEWDIEESNIDWLSLWKSDSAAWTECDLDANIARMGDGGDRPYKDVREDEETQTNTVEADRDAIICPTLNVAYCRESGKVSGRATAELSGNAISGSKDKCQGIIVAVLEGATTIRHSVLLGCSSLGLQEMEVSSEYVKDWQDSQQEADYGPLAGLNYAREVEAVTGSTSLDHLSLGELLLIPIAWLLYSHFWREPKVAHLAHPYLYLIRGEDLHEVHIVKADTMVIPTIGRSWAQPRGRKGCSWKHQELILQRDWKRWSPEIGGGHHVITGLTFGGANQIKGFIRKDK</sequence>
<dbReference type="EMBL" id="JAYMYS010000002">
    <property type="protein sequence ID" value="KAK7407495.1"/>
    <property type="molecule type" value="Genomic_DNA"/>
</dbReference>
<name>A0AAN9SZ89_PSOTE</name>
<dbReference type="Proteomes" id="UP001386955">
    <property type="component" value="Unassembled WGS sequence"/>
</dbReference>
<protein>
    <submittedName>
        <fullName evidence="1">Uncharacterized protein</fullName>
    </submittedName>
</protein>
<accession>A0AAN9SZ89</accession>
<evidence type="ECO:0000313" key="1">
    <source>
        <dbReference type="EMBL" id="KAK7407495.1"/>
    </source>
</evidence>
<organism evidence="1 2">
    <name type="scientific">Psophocarpus tetragonolobus</name>
    <name type="common">Winged bean</name>
    <name type="synonym">Dolichos tetragonolobus</name>
    <dbReference type="NCBI Taxonomy" id="3891"/>
    <lineage>
        <taxon>Eukaryota</taxon>
        <taxon>Viridiplantae</taxon>
        <taxon>Streptophyta</taxon>
        <taxon>Embryophyta</taxon>
        <taxon>Tracheophyta</taxon>
        <taxon>Spermatophyta</taxon>
        <taxon>Magnoliopsida</taxon>
        <taxon>eudicotyledons</taxon>
        <taxon>Gunneridae</taxon>
        <taxon>Pentapetalae</taxon>
        <taxon>rosids</taxon>
        <taxon>fabids</taxon>
        <taxon>Fabales</taxon>
        <taxon>Fabaceae</taxon>
        <taxon>Papilionoideae</taxon>
        <taxon>50 kb inversion clade</taxon>
        <taxon>NPAAA clade</taxon>
        <taxon>indigoferoid/millettioid clade</taxon>
        <taxon>Phaseoleae</taxon>
        <taxon>Psophocarpus</taxon>
    </lineage>
</organism>
<comment type="caution">
    <text evidence="1">The sequence shown here is derived from an EMBL/GenBank/DDBJ whole genome shotgun (WGS) entry which is preliminary data.</text>
</comment>
<keyword evidence="2" id="KW-1185">Reference proteome</keyword>